<organism evidence="2 3">
    <name type="scientific">Metarhizium humberi</name>
    <dbReference type="NCBI Taxonomy" id="2596975"/>
    <lineage>
        <taxon>Eukaryota</taxon>
        <taxon>Fungi</taxon>
        <taxon>Dikarya</taxon>
        <taxon>Ascomycota</taxon>
        <taxon>Pezizomycotina</taxon>
        <taxon>Sordariomycetes</taxon>
        <taxon>Hypocreomycetidae</taxon>
        <taxon>Hypocreales</taxon>
        <taxon>Clavicipitaceae</taxon>
        <taxon>Metarhizium</taxon>
    </lineage>
</organism>
<keyword evidence="3" id="KW-1185">Reference proteome</keyword>
<evidence type="ECO:0000313" key="2">
    <source>
        <dbReference type="EMBL" id="KAH0597992.1"/>
    </source>
</evidence>
<gene>
    <name evidence="2" type="ORF">MHUMG1_04364</name>
</gene>
<dbReference type="Proteomes" id="UP000764110">
    <property type="component" value="Unassembled WGS sequence"/>
</dbReference>
<sequence length="336" mass="38552">MFEDHWQGRWNGSLTQAIEATAKFLLKLTRQAMTYLVVVNFWTISDIRETSSSSLQQTSSLQHRRAFVTEDEVNASLQPPVISPSPSSPQATDVRSPSASWPYMSTTRRQDSHGFQAHRHRPSAGSNTTSLRQPPSSNQPPRFSVEDQAYLRGRLPLRQRVSAQTVINHFRRLPLLYQDLAEGCRAHVSRLPPGARELEKRQRMAELAQRQADRHMRFRLILPRSYIVVTLARWQGELSHTSRFWEKTFEEIEATQKANNSWSIARLWILRFTVQSSLVAAAYNMLPTPGKFVILIANCFTCVWSTTVMCETLHAQYIEMKSDEQKLHYLLGGLRG</sequence>
<comment type="caution">
    <text evidence="2">The sequence shown here is derived from an EMBL/GenBank/DDBJ whole genome shotgun (WGS) entry which is preliminary data.</text>
</comment>
<evidence type="ECO:0000256" key="1">
    <source>
        <dbReference type="SAM" id="MobiDB-lite"/>
    </source>
</evidence>
<accession>A0A9P8S8J2</accession>
<dbReference type="EMBL" id="JACEFI010000006">
    <property type="protein sequence ID" value="KAH0597992.1"/>
    <property type="molecule type" value="Genomic_DNA"/>
</dbReference>
<feature type="compositionally biased region" description="Polar residues" evidence="1">
    <location>
        <begin position="124"/>
        <end position="141"/>
    </location>
</feature>
<proteinExistence type="predicted"/>
<reference evidence="2 3" key="1">
    <citation type="submission" date="2020-07" db="EMBL/GenBank/DDBJ databases">
        <title>Metarhizium humberi genome.</title>
        <authorList>
            <person name="Lysoe E."/>
        </authorList>
    </citation>
    <scope>NUCLEOTIDE SEQUENCE [LARGE SCALE GENOMIC DNA]</scope>
    <source>
        <strain evidence="2 3">ESALQ1638</strain>
    </source>
</reference>
<feature type="region of interest" description="Disordered" evidence="1">
    <location>
        <begin position="76"/>
        <end position="143"/>
    </location>
</feature>
<protein>
    <submittedName>
        <fullName evidence="2">Uncharacterized protein</fullName>
    </submittedName>
</protein>
<dbReference type="AlphaFoldDB" id="A0A9P8S8J2"/>
<feature type="compositionally biased region" description="Polar residues" evidence="1">
    <location>
        <begin position="90"/>
        <end position="107"/>
    </location>
</feature>
<evidence type="ECO:0000313" key="3">
    <source>
        <dbReference type="Proteomes" id="UP000764110"/>
    </source>
</evidence>
<name>A0A9P8S8J2_9HYPO</name>